<reference evidence="3" key="1">
    <citation type="submission" date="2017-02" db="UniProtKB">
        <authorList>
            <consortium name="WormBaseParasite"/>
        </authorList>
    </citation>
    <scope>IDENTIFICATION</scope>
</reference>
<proteinExistence type="predicted"/>
<dbReference type="AlphaFoldDB" id="A0A0R3RPV7"/>
<keyword evidence="2" id="KW-1185">Reference proteome</keyword>
<protein>
    <submittedName>
        <fullName evidence="3">Uncharacterized protein</fullName>
    </submittedName>
</protein>
<feature type="region of interest" description="Disordered" evidence="1">
    <location>
        <begin position="60"/>
        <end position="81"/>
    </location>
</feature>
<organism evidence="2 3">
    <name type="scientific">Elaeophora elaphi</name>
    <dbReference type="NCBI Taxonomy" id="1147741"/>
    <lineage>
        <taxon>Eukaryota</taxon>
        <taxon>Metazoa</taxon>
        <taxon>Ecdysozoa</taxon>
        <taxon>Nematoda</taxon>
        <taxon>Chromadorea</taxon>
        <taxon>Rhabditida</taxon>
        <taxon>Spirurina</taxon>
        <taxon>Spiruromorpha</taxon>
        <taxon>Filarioidea</taxon>
        <taxon>Onchocercidae</taxon>
        <taxon>Elaeophora</taxon>
    </lineage>
</organism>
<dbReference type="Proteomes" id="UP000050640">
    <property type="component" value="Unplaced"/>
</dbReference>
<accession>A0A0R3RPV7</accession>
<name>A0A0R3RPV7_9BILA</name>
<evidence type="ECO:0000256" key="1">
    <source>
        <dbReference type="SAM" id="MobiDB-lite"/>
    </source>
</evidence>
<dbReference type="WBParaSite" id="EEL_0000366501-mRNA-1">
    <property type="protein sequence ID" value="EEL_0000366501-mRNA-1"/>
    <property type="gene ID" value="EEL_0000366501"/>
</dbReference>
<evidence type="ECO:0000313" key="2">
    <source>
        <dbReference type="Proteomes" id="UP000050640"/>
    </source>
</evidence>
<evidence type="ECO:0000313" key="3">
    <source>
        <dbReference type="WBParaSite" id="EEL_0000366501-mRNA-1"/>
    </source>
</evidence>
<sequence length="108" mass="11362">MLSNLSILPPPFLGFFSAKIKGKSYAPLGAVAAGGIVTNACRGTTVEIKNSKLAISQNNDETGKVSGLMKPKNSSSRVSRKIPAATPVVSGTARDMIKVLEINLLEYN</sequence>